<feature type="binding site" evidence="7">
    <location>
        <position position="57"/>
    </location>
    <ligand>
        <name>substrate</name>
    </ligand>
</feature>
<accession>A0ABW5IJW2</accession>
<dbReference type="NCBIfam" id="NF009763">
    <property type="entry name" value="PRK13264.1"/>
    <property type="match status" value="1"/>
</dbReference>
<feature type="binding site" evidence="7">
    <location>
        <position position="109"/>
    </location>
    <ligand>
        <name>substrate</name>
    </ligand>
</feature>
<keyword evidence="4 7" id="KW-0223">Dioxygenase</keyword>
<feature type="binding site" evidence="7">
    <location>
        <position position="99"/>
    </location>
    <ligand>
        <name>substrate</name>
    </ligand>
</feature>
<evidence type="ECO:0000256" key="4">
    <source>
        <dbReference type="ARBA" id="ARBA00022964"/>
    </source>
</evidence>
<dbReference type="EMBL" id="JBHULU010000012">
    <property type="protein sequence ID" value="MFD2513856.1"/>
    <property type="molecule type" value="Genomic_DNA"/>
</dbReference>
<evidence type="ECO:0000256" key="5">
    <source>
        <dbReference type="ARBA" id="ARBA00023002"/>
    </source>
</evidence>
<sequence length="179" mass="20611">MAIAKPFNFKQWIDEHRHLLKPPVGNQQVFKGNEDFIVMVVGGPNARKDYHYDEGEEFFYQLEGDIVLKIIEDGKPVDIPIKEGEIFLLPPRVPHSPQRPANTIGLVMERYRKPGEKDGFLWFCENCGNKLHEEYADVTDIVEQLPKIMNNFWENEELRTCNVCGTVMQPPAKPAEATK</sequence>
<feature type="binding site" evidence="7">
    <location>
        <position position="127"/>
    </location>
    <ligand>
        <name>Fe cation</name>
        <dbReference type="ChEBI" id="CHEBI:24875"/>
        <label>2</label>
    </ligand>
</feature>
<feature type="binding site" evidence="7">
    <location>
        <position position="57"/>
    </location>
    <ligand>
        <name>Fe cation</name>
        <dbReference type="ChEBI" id="CHEBI:24875"/>
        <label>1</label>
        <note>catalytic</note>
    </ligand>
</feature>
<evidence type="ECO:0000256" key="6">
    <source>
        <dbReference type="ARBA" id="ARBA00023004"/>
    </source>
</evidence>
<evidence type="ECO:0000313" key="9">
    <source>
        <dbReference type="Proteomes" id="UP001597544"/>
    </source>
</evidence>
<proteinExistence type="inferred from homology"/>
<keyword evidence="9" id="KW-1185">Reference proteome</keyword>
<evidence type="ECO:0000256" key="2">
    <source>
        <dbReference type="ARBA" id="ARBA00022642"/>
    </source>
</evidence>
<dbReference type="InterPro" id="IPR011051">
    <property type="entry name" value="RmlC_Cupin_sf"/>
</dbReference>
<protein>
    <recommendedName>
        <fullName evidence="7">3-hydroxyanthranilate 3,4-dioxygenase</fullName>
        <ecNumber evidence="7">1.13.11.6</ecNumber>
    </recommendedName>
    <alternativeName>
        <fullName evidence="7">3-hydroxyanthranilate oxygenase</fullName>
        <shortName evidence="7">3-HAO</shortName>
    </alternativeName>
    <alternativeName>
        <fullName evidence="7">3-hydroxyanthranilic acid dioxygenase</fullName>
        <shortName evidence="7">HAD</shortName>
    </alternativeName>
</protein>
<reference evidence="9" key="1">
    <citation type="journal article" date="2019" name="Int. J. Syst. Evol. Microbiol.">
        <title>The Global Catalogue of Microorganisms (GCM) 10K type strain sequencing project: providing services to taxonomists for standard genome sequencing and annotation.</title>
        <authorList>
            <consortium name="The Broad Institute Genomics Platform"/>
            <consortium name="The Broad Institute Genome Sequencing Center for Infectious Disease"/>
            <person name="Wu L."/>
            <person name="Ma J."/>
        </authorList>
    </citation>
    <scope>NUCLEOTIDE SEQUENCE [LARGE SCALE GENOMIC DNA]</scope>
    <source>
        <strain evidence="9">KCTC 42498</strain>
    </source>
</reference>
<dbReference type="Proteomes" id="UP001597544">
    <property type="component" value="Unassembled WGS sequence"/>
</dbReference>
<dbReference type="RefSeq" id="WP_377505257.1">
    <property type="nucleotide sequence ID" value="NZ_JBHULU010000012.1"/>
</dbReference>
<feature type="binding site" evidence="7">
    <location>
        <position position="95"/>
    </location>
    <ligand>
        <name>Fe cation</name>
        <dbReference type="ChEBI" id="CHEBI:24875"/>
        <label>1</label>
        <note>catalytic</note>
    </ligand>
</feature>
<dbReference type="InterPro" id="IPR014710">
    <property type="entry name" value="RmlC-like_jellyroll"/>
</dbReference>
<dbReference type="Pfam" id="PF06052">
    <property type="entry name" value="3-HAO"/>
    <property type="match status" value="1"/>
</dbReference>
<comment type="pathway">
    <text evidence="7">Cofactor biosynthesis; NAD(+) biosynthesis; quinolinate from L-kynurenine: step 3/3.</text>
</comment>
<keyword evidence="3 7" id="KW-0479">Metal-binding</keyword>
<dbReference type="CDD" id="cd06123">
    <property type="entry name" value="cupin_HAO"/>
    <property type="match status" value="1"/>
</dbReference>
<feature type="binding site" evidence="7">
    <location>
        <position position="124"/>
    </location>
    <ligand>
        <name>Fe cation</name>
        <dbReference type="ChEBI" id="CHEBI:24875"/>
        <label>2</label>
    </ligand>
</feature>
<dbReference type="SUPFAM" id="SSF51182">
    <property type="entry name" value="RmlC-like cupins"/>
    <property type="match status" value="1"/>
</dbReference>
<feature type="binding site" evidence="7">
    <location>
        <position position="51"/>
    </location>
    <ligand>
        <name>Fe cation</name>
        <dbReference type="ChEBI" id="CHEBI:24875"/>
        <label>1</label>
        <note>catalytic</note>
    </ligand>
</feature>
<comment type="similarity">
    <text evidence="7">Belongs to the 3-HAO family.</text>
</comment>
<keyword evidence="6 7" id="KW-0408">Iron</keyword>
<evidence type="ECO:0000256" key="7">
    <source>
        <dbReference type="HAMAP-Rule" id="MF_00825"/>
    </source>
</evidence>
<dbReference type="HAMAP" id="MF_00825">
    <property type="entry name" value="3_HAO"/>
    <property type="match status" value="1"/>
</dbReference>
<name>A0ABW5IJW2_9BACT</name>
<dbReference type="EC" id="1.13.11.6" evidence="7"/>
<organism evidence="8 9">
    <name type="scientific">Pontibacter locisalis</name>
    <dbReference type="NCBI Taxonomy" id="1719035"/>
    <lineage>
        <taxon>Bacteria</taxon>
        <taxon>Pseudomonadati</taxon>
        <taxon>Bacteroidota</taxon>
        <taxon>Cytophagia</taxon>
        <taxon>Cytophagales</taxon>
        <taxon>Hymenobacteraceae</taxon>
        <taxon>Pontibacter</taxon>
    </lineage>
</organism>
<evidence type="ECO:0000256" key="1">
    <source>
        <dbReference type="ARBA" id="ARBA00002752"/>
    </source>
</evidence>
<comment type="function">
    <text evidence="1 7">Catalyzes the oxidative ring opening of 3-hydroxyanthranilate to 2-amino-3-carboxymuconate semialdehyde, which spontaneously cyclizes to quinolinate.</text>
</comment>
<keyword evidence="2 7" id="KW-0662">Pyridine nucleotide biosynthesis</keyword>
<gene>
    <name evidence="7" type="primary">nbaC</name>
    <name evidence="8" type="ORF">ACFSRY_08265</name>
</gene>
<dbReference type="GO" id="GO:0000334">
    <property type="term" value="F:3-hydroxyanthranilate 3,4-dioxygenase activity"/>
    <property type="evidence" value="ECO:0007669"/>
    <property type="project" value="UniProtKB-EC"/>
</dbReference>
<feature type="binding site" evidence="7">
    <location>
        <position position="161"/>
    </location>
    <ligand>
        <name>Fe cation</name>
        <dbReference type="ChEBI" id="CHEBI:24875"/>
        <label>2</label>
    </ligand>
</feature>
<evidence type="ECO:0000256" key="3">
    <source>
        <dbReference type="ARBA" id="ARBA00022723"/>
    </source>
</evidence>
<dbReference type="Gene3D" id="2.60.120.10">
    <property type="entry name" value="Jelly Rolls"/>
    <property type="match status" value="1"/>
</dbReference>
<keyword evidence="5 7" id="KW-0560">Oxidoreductase</keyword>
<comment type="cofactor">
    <cofactor evidence="7">
        <name>Fe(2+)</name>
        <dbReference type="ChEBI" id="CHEBI:29033"/>
    </cofactor>
    <text evidence="7">Binds 2 Fe(2+) ions per subunit.</text>
</comment>
<dbReference type="PANTHER" id="PTHR15497">
    <property type="entry name" value="3-HYDROXYANTHRANILATE 3,4-DIOXYGENASE"/>
    <property type="match status" value="1"/>
</dbReference>
<dbReference type="PANTHER" id="PTHR15497:SF1">
    <property type="entry name" value="3-HYDROXYANTHRANILATE 3,4-DIOXYGENASE"/>
    <property type="match status" value="1"/>
</dbReference>
<feature type="binding site" evidence="7">
    <location>
        <position position="164"/>
    </location>
    <ligand>
        <name>Fe cation</name>
        <dbReference type="ChEBI" id="CHEBI:24875"/>
        <label>2</label>
    </ligand>
</feature>
<evidence type="ECO:0000313" key="8">
    <source>
        <dbReference type="EMBL" id="MFD2513856.1"/>
    </source>
</evidence>
<dbReference type="InterPro" id="IPR010329">
    <property type="entry name" value="3hydroanth_dOase"/>
</dbReference>
<feature type="binding site" evidence="7">
    <location>
        <position position="47"/>
    </location>
    <ligand>
        <name>O2</name>
        <dbReference type="ChEBI" id="CHEBI:15379"/>
    </ligand>
</feature>
<comment type="caution">
    <text evidence="8">The sequence shown here is derived from an EMBL/GenBank/DDBJ whole genome shotgun (WGS) entry which is preliminary data.</text>
</comment>
<comment type="catalytic activity">
    <reaction evidence="7">
        <text>3-hydroxyanthranilate + O2 = (2Z,4Z)-2-amino-3-carboxymuconate 6-semialdehyde</text>
        <dbReference type="Rhea" id="RHEA:17953"/>
        <dbReference type="ChEBI" id="CHEBI:15379"/>
        <dbReference type="ChEBI" id="CHEBI:36559"/>
        <dbReference type="ChEBI" id="CHEBI:77612"/>
        <dbReference type="EC" id="1.13.11.6"/>
    </reaction>
</comment>
<dbReference type="NCBIfam" id="TIGR03037">
    <property type="entry name" value="anthran_nbaC"/>
    <property type="match status" value="1"/>
</dbReference>